<proteinExistence type="inferred from homology"/>
<accession>A0ABV0FY63</accession>
<keyword evidence="7 8" id="KW-0472">Membrane</keyword>
<keyword evidence="10" id="KW-1185">Reference proteome</keyword>
<keyword evidence="4 8" id="KW-1003">Cell membrane</keyword>
<dbReference type="Proteomes" id="UP001495147">
    <property type="component" value="Unassembled WGS sequence"/>
</dbReference>
<evidence type="ECO:0000256" key="8">
    <source>
        <dbReference type="RuleBase" id="RU363041"/>
    </source>
</evidence>
<evidence type="ECO:0000256" key="1">
    <source>
        <dbReference type="ARBA" id="ARBA00004651"/>
    </source>
</evidence>
<dbReference type="InterPro" id="IPR052017">
    <property type="entry name" value="TSUP"/>
</dbReference>
<organism evidence="9 10">
    <name type="scientific">Roseateles paludis</name>
    <dbReference type="NCBI Taxonomy" id="3145238"/>
    <lineage>
        <taxon>Bacteria</taxon>
        <taxon>Pseudomonadati</taxon>
        <taxon>Pseudomonadota</taxon>
        <taxon>Betaproteobacteria</taxon>
        <taxon>Burkholderiales</taxon>
        <taxon>Sphaerotilaceae</taxon>
        <taxon>Roseateles</taxon>
    </lineage>
</organism>
<sequence>MLDFLFAALASLLAGFIDAVAGGGGLVLLPALFSAFPGAAPATLMGTNKGASVWGTTWAAGQYLRRVQLDWRTLAPAAALSLIGSLLGAWLLTLTSPDGLRKALPWVLAGVLLYTLARKDLGRAHAPRFEGRREQLAMAGIAGVVGFYDGFFGPGTGSFFVFLFVRVLGYDFLHASAAAKLMNLASNVAAISLFAAKGHVWWLLAGVMAVTNVAGSLAGTRLALKHGAGFVRGVFVLVVTALILKTAWSAYGG</sequence>
<dbReference type="RefSeq" id="WP_347703678.1">
    <property type="nucleotide sequence ID" value="NZ_JBDPZD010000001.1"/>
</dbReference>
<gene>
    <name evidence="9" type="ORF">ABDJ85_05220</name>
</gene>
<comment type="subcellular location">
    <subcellularLocation>
        <location evidence="1 8">Cell membrane</location>
        <topology evidence="1 8">Multi-pass membrane protein</topology>
    </subcellularLocation>
</comment>
<evidence type="ECO:0000313" key="10">
    <source>
        <dbReference type="Proteomes" id="UP001495147"/>
    </source>
</evidence>
<evidence type="ECO:0000313" key="9">
    <source>
        <dbReference type="EMBL" id="MEO3690861.1"/>
    </source>
</evidence>
<feature type="transmembrane region" description="Helical" evidence="8">
    <location>
        <begin position="201"/>
        <end position="218"/>
    </location>
</feature>
<evidence type="ECO:0000256" key="5">
    <source>
        <dbReference type="ARBA" id="ARBA00022692"/>
    </source>
</evidence>
<dbReference type="PANTHER" id="PTHR30269:SF0">
    <property type="entry name" value="MEMBRANE TRANSPORTER PROTEIN YFCA-RELATED"/>
    <property type="match status" value="1"/>
</dbReference>
<feature type="transmembrane region" description="Helical" evidence="8">
    <location>
        <begin position="99"/>
        <end position="117"/>
    </location>
</feature>
<keyword evidence="5 8" id="KW-0812">Transmembrane</keyword>
<evidence type="ECO:0000256" key="7">
    <source>
        <dbReference type="ARBA" id="ARBA00023136"/>
    </source>
</evidence>
<dbReference type="Pfam" id="PF01925">
    <property type="entry name" value="TauE"/>
    <property type="match status" value="1"/>
</dbReference>
<feature type="transmembrane region" description="Helical" evidence="8">
    <location>
        <begin position="230"/>
        <end position="251"/>
    </location>
</feature>
<protein>
    <recommendedName>
        <fullName evidence="8">Probable membrane transporter protein</fullName>
    </recommendedName>
</protein>
<dbReference type="PANTHER" id="PTHR30269">
    <property type="entry name" value="TRANSMEMBRANE PROTEIN YFCA"/>
    <property type="match status" value="1"/>
</dbReference>
<keyword evidence="3" id="KW-0813">Transport</keyword>
<keyword evidence="6 8" id="KW-1133">Transmembrane helix</keyword>
<dbReference type="EMBL" id="JBDPZD010000001">
    <property type="protein sequence ID" value="MEO3690861.1"/>
    <property type="molecule type" value="Genomic_DNA"/>
</dbReference>
<name>A0ABV0FY63_9BURK</name>
<dbReference type="InterPro" id="IPR002781">
    <property type="entry name" value="TM_pro_TauE-like"/>
</dbReference>
<evidence type="ECO:0000256" key="6">
    <source>
        <dbReference type="ARBA" id="ARBA00022989"/>
    </source>
</evidence>
<feature type="transmembrane region" description="Helical" evidence="8">
    <location>
        <begin position="137"/>
        <end position="165"/>
    </location>
</feature>
<evidence type="ECO:0000256" key="2">
    <source>
        <dbReference type="ARBA" id="ARBA00009142"/>
    </source>
</evidence>
<reference evidence="9 10" key="1">
    <citation type="submission" date="2024-05" db="EMBL/GenBank/DDBJ databases">
        <title>Roseateles sp. DJS-2-20 16S ribosomal RNA gene Genome sequencing and assembly.</title>
        <authorList>
            <person name="Woo H."/>
        </authorList>
    </citation>
    <scope>NUCLEOTIDE SEQUENCE [LARGE SCALE GENOMIC DNA]</scope>
    <source>
        <strain evidence="9 10">DJS-2-20</strain>
    </source>
</reference>
<comment type="similarity">
    <text evidence="2 8">Belongs to the 4-toluene sulfonate uptake permease (TSUP) (TC 2.A.102) family.</text>
</comment>
<evidence type="ECO:0000256" key="4">
    <source>
        <dbReference type="ARBA" id="ARBA00022475"/>
    </source>
</evidence>
<feature type="transmembrane region" description="Helical" evidence="8">
    <location>
        <begin position="73"/>
        <end position="92"/>
    </location>
</feature>
<evidence type="ECO:0000256" key="3">
    <source>
        <dbReference type="ARBA" id="ARBA00022448"/>
    </source>
</evidence>
<comment type="caution">
    <text evidence="9">The sequence shown here is derived from an EMBL/GenBank/DDBJ whole genome shotgun (WGS) entry which is preliminary data.</text>
</comment>